<sequence length="588" mass="64828">MEVLGSGYMSPCSDFSQSFQSVRQTASDTCSPYSNLNCIQQSSPANPFSSPQLVSESQRISPLSNHFASSNGEPCAEGSTVFSTIKQEGHTCDVCSKVFSERSLLQKHKVAHADAKHICPTCGRAFVREDKLRRHIRSIHSDERPFVCEVCSKAFARKDKLQEHARHHNRDITFPCPACNEVFLMRSLLNRHLRLTHQMKSADSQSTSAKASQSIAPDSATPSSSSRKRSKRQATNNSCTAVADVSSSARKVPVAEKLSSDLPYSTQQQQQQQDHVGWNAANLLLYNRYQQQQAQQAQMEMPWGTSNGNNATSGYLYNPSQAAAAAAYQFPSQYAAAAMMRHARPSESQHQQAQQQQQPRQIPESAGTTHQQYSAFSAAMAARLFFTQQLCQLVATGWTKLHVPTNAAVPRSRHDPNCYQRCLLSRRGSADNSSSNDCDNYSSIWISVFVVFLCIILGCCHRQSGSRLPGPKLLTPTCYYYVCQQHRCPRLTCRTLLSFLGLQYAFGGRTSRHAGFVAILRTGGLLSCCLSGCLAGRFPNSKWPTSTPASTTTASSVGFCATCCLFTLTTPVSFVHTRAQNSIYGFCY</sequence>
<dbReference type="InterPro" id="IPR036236">
    <property type="entry name" value="Znf_C2H2_sf"/>
</dbReference>
<protein>
    <recommendedName>
        <fullName evidence="9">C2H2-type domain-containing protein</fullName>
    </recommendedName>
</protein>
<gene>
    <name evidence="10" type="ORF">TR114011</name>
</gene>
<dbReference type="PROSITE" id="PS00028">
    <property type="entry name" value="ZINC_FINGER_C2H2_1"/>
    <property type="match status" value="4"/>
</dbReference>
<evidence type="ECO:0000259" key="9">
    <source>
        <dbReference type="PROSITE" id="PS50157"/>
    </source>
</evidence>
<name>A0A0X3PGA8_SCHSO</name>
<evidence type="ECO:0000256" key="7">
    <source>
        <dbReference type="PROSITE-ProRule" id="PRU00042"/>
    </source>
</evidence>
<dbReference type="Gene3D" id="3.30.160.60">
    <property type="entry name" value="Classic Zinc Finger"/>
    <property type="match status" value="2"/>
</dbReference>
<evidence type="ECO:0000256" key="1">
    <source>
        <dbReference type="ARBA" id="ARBA00004123"/>
    </source>
</evidence>
<dbReference type="SUPFAM" id="SSF57667">
    <property type="entry name" value="beta-beta-alpha zinc fingers"/>
    <property type="match status" value="3"/>
</dbReference>
<dbReference type="FunFam" id="3.30.160.60:FF:000624">
    <property type="entry name" value="zinc finger protein 697"/>
    <property type="match status" value="1"/>
</dbReference>
<dbReference type="EMBL" id="GEEE01012875">
    <property type="protein sequence ID" value="JAP50350.1"/>
    <property type="molecule type" value="Transcribed_RNA"/>
</dbReference>
<keyword evidence="2" id="KW-0479">Metal-binding</keyword>
<feature type="domain" description="C2H2-type" evidence="9">
    <location>
        <begin position="174"/>
        <end position="202"/>
    </location>
</feature>
<proteinExistence type="predicted"/>
<dbReference type="GO" id="GO:0008270">
    <property type="term" value="F:zinc ion binding"/>
    <property type="evidence" value="ECO:0007669"/>
    <property type="project" value="UniProtKB-KW"/>
</dbReference>
<dbReference type="SMART" id="SM00355">
    <property type="entry name" value="ZnF_C2H2"/>
    <property type="match status" value="4"/>
</dbReference>
<dbReference type="PROSITE" id="PS50157">
    <property type="entry name" value="ZINC_FINGER_C2H2_2"/>
    <property type="match status" value="4"/>
</dbReference>
<keyword evidence="4 7" id="KW-0863">Zinc-finger</keyword>
<feature type="compositionally biased region" description="Low complexity" evidence="8">
    <location>
        <begin position="349"/>
        <end position="361"/>
    </location>
</feature>
<keyword evidence="5" id="KW-0862">Zinc</keyword>
<dbReference type="InterPro" id="IPR050331">
    <property type="entry name" value="Zinc_finger"/>
</dbReference>
<keyword evidence="3" id="KW-0677">Repeat</keyword>
<feature type="compositionally biased region" description="Polar residues" evidence="8">
    <location>
        <begin position="199"/>
        <end position="222"/>
    </location>
</feature>
<dbReference type="Pfam" id="PF00096">
    <property type="entry name" value="zf-C2H2"/>
    <property type="match status" value="3"/>
</dbReference>
<evidence type="ECO:0000256" key="8">
    <source>
        <dbReference type="SAM" id="MobiDB-lite"/>
    </source>
</evidence>
<feature type="compositionally biased region" description="Polar residues" evidence="8">
    <location>
        <begin position="233"/>
        <end position="249"/>
    </location>
</feature>
<dbReference type="AlphaFoldDB" id="A0A0X3PGA8"/>
<evidence type="ECO:0000256" key="4">
    <source>
        <dbReference type="ARBA" id="ARBA00022771"/>
    </source>
</evidence>
<dbReference type="GO" id="GO:0010468">
    <property type="term" value="P:regulation of gene expression"/>
    <property type="evidence" value="ECO:0007669"/>
    <property type="project" value="TreeGrafter"/>
</dbReference>
<dbReference type="PANTHER" id="PTHR16515">
    <property type="entry name" value="PR DOMAIN ZINC FINGER PROTEIN"/>
    <property type="match status" value="1"/>
</dbReference>
<evidence type="ECO:0000313" key="10">
    <source>
        <dbReference type="EMBL" id="JAP50350.1"/>
    </source>
</evidence>
<dbReference type="GO" id="GO:0005634">
    <property type="term" value="C:nucleus"/>
    <property type="evidence" value="ECO:0007669"/>
    <property type="project" value="UniProtKB-SubCell"/>
</dbReference>
<evidence type="ECO:0000256" key="3">
    <source>
        <dbReference type="ARBA" id="ARBA00022737"/>
    </source>
</evidence>
<evidence type="ECO:0000256" key="2">
    <source>
        <dbReference type="ARBA" id="ARBA00022723"/>
    </source>
</evidence>
<feature type="domain" description="C2H2-type" evidence="9">
    <location>
        <begin position="146"/>
        <end position="173"/>
    </location>
</feature>
<evidence type="ECO:0000256" key="5">
    <source>
        <dbReference type="ARBA" id="ARBA00022833"/>
    </source>
</evidence>
<evidence type="ECO:0000256" key="6">
    <source>
        <dbReference type="ARBA" id="ARBA00023242"/>
    </source>
</evidence>
<dbReference type="InterPro" id="IPR013087">
    <property type="entry name" value="Znf_C2H2_type"/>
</dbReference>
<organism evidence="10">
    <name type="scientific">Schistocephalus solidus</name>
    <name type="common">Tapeworm</name>
    <dbReference type="NCBI Taxonomy" id="70667"/>
    <lineage>
        <taxon>Eukaryota</taxon>
        <taxon>Metazoa</taxon>
        <taxon>Spiralia</taxon>
        <taxon>Lophotrochozoa</taxon>
        <taxon>Platyhelminthes</taxon>
        <taxon>Cestoda</taxon>
        <taxon>Eucestoda</taxon>
        <taxon>Diphyllobothriidea</taxon>
        <taxon>Diphyllobothriidae</taxon>
        <taxon>Schistocephalus</taxon>
    </lineage>
</organism>
<feature type="domain" description="C2H2-type" evidence="9">
    <location>
        <begin position="117"/>
        <end position="145"/>
    </location>
</feature>
<accession>A0A0X3PGA8</accession>
<feature type="region of interest" description="Disordered" evidence="8">
    <location>
        <begin position="199"/>
        <end position="254"/>
    </location>
</feature>
<comment type="subcellular location">
    <subcellularLocation>
        <location evidence="1">Nucleus</location>
    </subcellularLocation>
</comment>
<reference evidence="10" key="1">
    <citation type="submission" date="2016-01" db="EMBL/GenBank/DDBJ databases">
        <title>Reference transcriptome for the parasite Schistocephalus solidus: insights into the molecular evolution of parasitism.</title>
        <authorList>
            <person name="Hebert F.O."/>
            <person name="Grambauer S."/>
            <person name="Barber I."/>
            <person name="Landry C.R."/>
            <person name="Aubin-Horth N."/>
        </authorList>
    </citation>
    <scope>NUCLEOTIDE SEQUENCE</scope>
</reference>
<feature type="region of interest" description="Disordered" evidence="8">
    <location>
        <begin position="340"/>
        <end position="368"/>
    </location>
</feature>
<keyword evidence="6" id="KW-0539">Nucleus</keyword>
<feature type="domain" description="C2H2-type" evidence="9">
    <location>
        <begin position="90"/>
        <end position="117"/>
    </location>
</feature>
<dbReference type="PANTHER" id="PTHR16515:SF49">
    <property type="entry name" value="GASTRULA ZINC FINGER PROTEIN XLCGF49.1-LIKE-RELATED"/>
    <property type="match status" value="1"/>
</dbReference>